<dbReference type="InterPro" id="IPR024072">
    <property type="entry name" value="DHFR-like_dom_sf"/>
</dbReference>
<evidence type="ECO:0000256" key="1">
    <source>
        <dbReference type="ARBA" id="ARBA00004903"/>
    </source>
</evidence>
<reference evidence="10" key="1">
    <citation type="submission" date="2020-11" db="EMBL/GenBank/DDBJ databases">
        <title>Nocardioides cynanchi sp. nov., isolated from soil of rhizosphere of Cynanchum wilfordii.</title>
        <authorList>
            <person name="Lee J.-S."/>
            <person name="Suh M.K."/>
            <person name="Kim J.-S."/>
        </authorList>
    </citation>
    <scope>NUCLEOTIDE SEQUENCE</scope>
    <source>
        <strain evidence="10">KCTC 19276</strain>
    </source>
</reference>
<dbReference type="AlphaFoldDB" id="A0A930VHZ8"/>
<dbReference type="CDD" id="cd00209">
    <property type="entry name" value="DHFR"/>
    <property type="match status" value="1"/>
</dbReference>
<dbReference type="InterPro" id="IPR012259">
    <property type="entry name" value="DHFR"/>
</dbReference>
<dbReference type="PIRSF" id="PIRSF000194">
    <property type="entry name" value="DHFR"/>
    <property type="match status" value="1"/>
</dbReference>
<protein>
    <recommendedName>
        <fullName evidence="3 7">Dihydrofolate reductase</fullName>
        <ecNumber evidence="3 7">1.5.1.3</ecNumber>
    </recommendedName>
</protein>
<dbReference type="PROSITE" id="PS00075">
    <property type="entry name" value="DHFR_1"/>
    <property type="match status" value="1"/>
</dbReference>
<accession>A0A930VHZ8</accession>
<dbReference type="Gene3D" id="3.40.430.10">
    <property type="entry name" value="Dihydrofolate Reductase, subunit A"/>
    <property type="match status" value="1"/>
</dbReference>
<keyword evidence="5 7" id="KW-0521">NADP</keyword>
<feature type="domain" description="DHFR" evidence="9">
    <location>
        <begin position="9"/>
        <end position="163"/>
    </location>
</feature>
<evidence type="ECO:0000256" key="8">
    <source>
        <dbReference type="RuleBase" id="RU004474"/>
    </source>
</evidence>
<keyword evidence="11" id="KW-1185">Reference proteome</keyword>
<evidence type="ECO:0000313" key="10">
    <source>
        <dbReference type="EMBL" id="MBF4767028.1"/>
    </source>
</evidence>
<comment type="pathway">
    <text evidence="1 7">Cofactor biosynthesis; tetrahydrofolate biosynthesis; 5,6,7,8-tetrahydrofolate from 7,8-dihydrofolate: step 1/1.</text>
</comment>
<dbReference type="EMBL" id="JADKPO010000004">
    <property type="protein sequence ID" value="MBF4767028.1"/>
    <property type="molecule type" value="Genomic_DNA"/>
</dbReference>
<dbReference type="GO" id="GO:0005829">
    <property type="term" value="C:cytosol"/>
    <property type="evidence" value="ECO:0007669"/>
    <property type="project" value="TreeGrafter"/>
</dbReference>
<dbReference type="EC" id="1.5.1.3" evidence="3 7"/>
<keyword evidence="6 7" id="KW-0560">Oxidoreductase</keyword>
<dbReference type="GO" id="GO:0046452">
    <property type="term" value="P:dihydrofolate metabolic process"/>
    <property type="evidence" value="ECO:0007669"/>
    <property type="project" value="TreeGrafter"/>
</dbReference>
<comment type="catalytic activity">
    <reaction evidence="7">
        <text>(6S)-5,6,7,8-tetrahydrofolate + NADP(+) = 7,8-dihydrofolate + NADPH + H(+)</text>
        <dbReference type="Rhea" id="RHEA:15009"/>
        <dbReference type="ChEBI" id="CHEBI:15378"/>
        <dbReference type="ChEBI" id="CHEBI:57451"/>
        <dbReference type="ChEBI" id="CHEBI:57453"/>
        <dbReference type="ChEBI" id="CHEBI:57783"/>
        <dbReference type="ChEBI" id="CHEBI:58349"/>
        <dbReference type="EC" id="1.5.1.3"/>
    </reaction>
</comment>
<dbReference type="GO" id="GO:0046654">
    <property type="term" value="P:tetrahydrofolate biosynthetic process"/>
    <property type="evidence" value="ECO:0007669"/>
    <property type="project" value="InterPro"/>
</dbReference>
<comment type="function">
    <text evidence="7">Key enzyme in folate metabolism. Catalyzes an essential reaction for de novo glycine and purine synthesis, and for DNA precursor synthesis.</text>
</comment>
<evidence type="ECO:0000256" key="7">
    <source>
        <dbReference type="PIRNR" id="PIRNR000194"/>
    </source>
</evidence>
<dbReference type="PANTHER" id="PTHR48069:SF3">
    <property type="entry name" value="DIHYDROFOLATE REDUCTASE"/>
    <property type="match status" value="1"/>
</dbReference>
<sequence>MPSSAGRERITLVAAVAANGVIGAAGGIPWRIPEDFAHFKRVTLGHTLVMGRATYDSIGRPLPGRTTVVLTRDPGWSAEGVQVAASLEEALTQAGELPGEVMVVGGAAVYAAALPIADAQILTEVHLSPEGDTRYPDWDRGDWVETVRLPGPGLEWVWWERRA</sequence>
<dbReference type="SUPFAM" id="SSF53597">
    <property type="entry name" value="Dihydrofolate reductase-like"/>
    <property type="match status" value="1"/>
</dbReference>
<evidence type="ECO:0000256" key="5">
    <source>
        <dbReference type="ARBA" id="ARBA00022857"/>
    </source>
</evidence>
<comment type="similarity">
    <text evidence="2 7 8">Belongs to the dihydrofolate reductase family.</text>
</comment>
<dbReference type="PANTHER" id="PTHR48069">
    <property type="entry name" value="DIHYDROFOLATE REDUCTASE"/>
    <property type="match status" value="1"/>
</dbReference>
<dbReference type="InterPro" id="IPR017925">
    <property type="entry name" value="DHFR_CS"/>
</dbReference>
<proteinExistence type="inferred from homology"/>
<dbReference type="GO" id="GO:0046655">
    <property type="term" value="P:folic acid metabolic process"/>
    <property type="evidence" value="ECO:0007669"/>
    <property type="project" value="TreeGrafter"/>
</dbReference>
<gene>
    <name evidence="10" type="ORF">ISU10_04525</name>
</gene>
<organism evidence="10 11">
    <name type="scientific">Nocardioides agariphilus</name>
    <dbReference type="NCBI Taxonomy" id="433664"/>
    <lineage>
        <taxon>Bacteria</taxon>
        <taxon>Bacillati</taxon>
        <taxon>Actinomycetota</taxon>
        <taxon>Actinomycetes</taxon>
        <taxon>Propionibacteriales</taxon>
        <taxon>Nocardioidaceae</taxon>
        <taxon>Nocardioides</taxon>
    </lineage>
</organism>
<dbReference type="GO" id="GO:0004146">
    <property type="term" value="F:dihydrofolate reductase activity"/>
    <property type="evidence" value="ECO:0007669"/>
    <property type="project" value="UniProtKB-EC"/>
</dbReference>
<dbReference type="Proteomes" id="UP000660668">
    <property type="component" value="Unassembled WGS sequence"/>
</dbReference>
<dbReference type="PROSITE" id="PS51330">
    <property type="entry name" value="DHFR_2"/>
    <property type="match status" value="1"/>
</dbReference>
<dbReference type="InterPro" id="IPR001796">
    <property type="entry name" value="DHFR_dom"/>
</dbReference>
<dbReference type="Pfam" id="PF00186">
    <property type="entry name" value="DHFR_1"/>
    <property type="match status" value="1"/>
</dbReference>
<evidence type="ECO:0000313" key="11">
    <source>
        <dbReference type="Proteomes" id="UP000660668"/>
    </source>
</evidence>
<evidence type="ECO:0000256" key="3">
    <source>
        <dbReference type="ARBA" id="ARBA00012856"/>
    </source>
</evidence>
<dbReference type="GO" id="GO:0050661">
    <property type="term" value="F:NADP binding"/>
    <property type="evidence" value="ECO:0007669"/>
    <property type="project" value="InterPro"/>
</dbReference>
<evidence type="ECO:0000256" key="6">
    <source>
        <dbReference type="ARBA" id="ARBA00023002"/>
    </source>
</evidence>
<comment type="caution">
    <text evidence="10">The sequence shown here is derived from an EMBL/GenBank/DDBJ whole genome shotgun (WGS) entry which is preliminary data.</text>
</comment>
<dbReference type="PRINTS" id="PR00070">
    <property type="entry name" value="DHFR"/>
</dbReference>
<dbReference type="GO" id="GO:0006730">
    <property type="term" value="P:one-carbon metabolic process"/>
    <property type="evidence" value="ECO:0007669"/>
    <property type="project" value="UniProtKB-KW"/>
</dbReference>
<evidence type="ECO:0000256" key="2">
    <source>
        <dbReference type="ARBA" id="ARBA00009539"/>
    </source>
</evidence>
<evidence type="ECO:0000259" key="9">
    <source>
        <dbReference type="PROSITE" id="PS51330"/>
    </source>
</evidence>
<evidence type="ECO:0000256" key="4">
    <source>
        <dbReference type="ARBA" id="ARBA00022563"/>
    </source>
</evidence>
<keyword evidence="4 7" id="KW-0554">One-carbon metabolism</keyword>
<dbReference type="RefSeq" id="WP_194695178.1">
    <property type="nucleotide sequence ID" value="NZ_JADKPO010000004.1"/>
</dbReference>
<name>A0A930VHZ8_9ACTN</name>